<evidence type="ECO:0000313" key="6">
    <source>
        <dbReference type="Proteomes" id="UP000656244"/>
    </source>
</evidence>
<sequence>MKAKIAILLSFLICTAFSHSQVAAFRHYATSANIDGEISVINDVRINGNPDLVVLVENGRTDVVDNTVNNPHFVGVRYNSITGRYYVYNENPAYNMPENSCYNIAVFDENEDNLKHIVDKDNALAEHLTRVLIGQDDPDRRLLYGRTRPEDDGGMTSPVVLDQPIELYYNWLSPGNWYIAVPSTQTMPIGAIFNLATPDGFTVYQHESTFGNIGSEVVAIDDFSYWTCLDHPSLNNNPNAIIFVQHRREPATDFVFRLLSVYYNTAAGKWQVHVELENFISGFSFPTNRLFDVFIYNGALSTDNFTKNEVKAFPNPTDSKWTIQANKIITKVSIFNLLGQKLKVISENHSNSLKIDVSNYRSGHYFAKIEMEGNTKTLKLMKH</sequence>
<protein>
    <submittedName>
        <fullName evidence="5">T9SS type A sorting domain-containing protein</fullName>
    </submittedName>
</protein>
<dbReference type="Pfam" id="PF18962">
    <property type="entry name" value="Por_Secre_tail"/>
    <property type="match status" value="1"/>
</dbReference>
<dbReference type="EMBL" id="JACNMF010000001">
    <property type="protein sequence ID" value="MBC3756819.1"/>
    <property type="molecule type" value="Genomic_DNA"/>
</dbReference>
<keyword evidence="6" id="KW-1185">Reference proteome</keyword>
<name>A0A923KHK0_9FLAO</name>
<evidence type="ECO:0000256" key="2">
    <source>
        <dbReference type="SAM" id="SignalP"/>
    </source>
</evidence>
<feature type="domain" description="DUF7452" evidence="4">
    <location>
        <begin position="18"/>
        <end position="106"/>
    </location>
</feature>
<dbReference type="NCBIfam" id="TIGR04183">
    <property type="entry name" value="Por_Secre_tail"/>
    <property type="match status" value="1"/>
</dbReference>
<reference evidence="5" key="1">
    <citation type="submission" date="2020-08" db="EMBL/GenBank/DDBJ databases">
        <title>Hyunsoonleella sp. strain SJ7 genome sequencing and assembly.</title>
        <authorList>
            <person name="Kim I."/>
        </authorList>
    </citation>
    <scope>NUCLEOTIDE SEQUENCE</scope>
    <source>
        <strain evidence="5">SJ7</strain>
    </source>
</reference>
<dbReference type="InterPro" id="IPR026444">
    <property type="entry name" value="Secre_tail"/>
</dbReference>
<comment type="caution">
    <text evidence="5">The sequence shown here is derived from an EMBL/GenBank/DDBJ whole genome shotgun (WGS) entry which is preliminary data.</text>
</comment>
<feature type="domain" description="DUF7452" evidence="4">
    <location>
        <begin position="167"/>
        <end position="275"/>
    </location>
</feature>
<gene>
    <name evidence="5" type="ORF">H7U19_00280</name>
</gene>
<evidence type="ECO:0000313" key="5">
    <source>
        <dbReference type="EMBL" id="MBC3756819.1"/>
    </source>
</evidence>
<feature type="domain" description="Secretion system C-terminal sorting" evidence="3">
    <location>
        <begin position="313"/>
        <end position="380"/>
    </location>
</feature>
<accession>A0A923KHK0</accession>
<evidence type="ECO:0000259" key="4">
    <source>
        <dbReference type="Pfam" id="PF24249"/>
    </source>
</evidence>
<evidence type="ECO:0000259" key="3">
    <source>
        <dbReference type="Pfam" id="PF18962"/>
    </source>
</evidence>
<proteinExistence type="predicted"/>
<dbReference type="AlphaFoldDB" id="A0A923KHK0"/>
<dbReference type="Pfam" id="PF24249">
    <property type="entry name" value="DUF7452"/>
    <property type="match status" value="2"/>
</dbReference>
<evidence type="ECO:0000256" key="1">
    <source>
        <dbReference type="ARBA" id="ARBA00022729"/>
    </source>
</evidence>
<feature type="chain" id="PRO_5036725003" evidence="2">
    <location>
        <begin position="24"/>
        <end position="383"/>
    </location>
</feature>
<feature type="signal peptide" evidence="2">
    <location>
        <begin position="1"/>
        <end position="23"/>
    </location>
</feature>
<dbReference type="InterPro" id="IPR055875">
    <property type="entry name" value="DUF7452"/>
</dbReference>
<dbReference type="Proteomes" id="UP000656244">
    <property type="component" value="Unassembled WGS sequence"/>
</dbReference>
<keyword evidence="1 2" id="KW-0732">Signal</keyword>
<organism evidence="5 6">
    <name type="scientific">Hyunsoonleella aquatilis</name>
    <dbReference type="NCBI Taxonomy" id="2762758"/>
    <lineage>
        <taxon>Bacteria</taxon>
        <taxon>Pseudomonadati</taxon>
        <taxon>Bacteroidota</taxon>
        <taxon>Flavobacteriia</taxon>
        <taxon>Flavobacteriales</taxon>
        <taxon>Flavobacteriaceae</taxon>
    </lineage>
</organism>
<dbReference type="RefSeq" id="WP_186557840.1">
    <property type="nucleotide sequence ID" value="NZ_JACNMF010000001.1"/>
</dbReference>